<dbReference type="EMBL" id="MU157915">
    <property type="protein sequence ID" value="KAF9523530.1"/>
    <property type="molecule type" value="Genomic_DNA"/>
</dbReference>
<organism evidence="1 2">
    <name type="scientific">Crepidotus variabilis</name>
    <dbReference type="NCBI Taxonomy" id="179855"/>
    <lineage>
        <taxon>Eukaryota</taxon>
        <taxon>Fungi</taxon>
        <taxon>Dikarya</taxon>
        <taxon>Basidiomycota</taxon>
        <taxon>Agaricomycotina</taxon>
        <taxon>Agaricomycetes</taxon>
        <taxon>Agaricomycetidae</taxon>
        <taxon>Agaricales</taxon>
        <taxon>Agaricineae</taxon>
        <taxon>Crepidotaceae</taxon>
        <taxon>Crepidotus</taxon>
    </lineage>
</organism>
<reference evidence="1" key="1">
    <citation type="submission" date="2020-11" db="EMBL/GenBank/DDBJ databases">
        <authorList>
            <consortium name="DOE Joint Genome Institute"/>
            <person name="Ahrendt S."/>
            <person name="Riley R."/>
            <person name="Andreopoulos W."/>
            <person name="Labutti K."/>
            <person name="Pangilinan J."/>
            <person name="Ruiz-Duenas F.J."/>
            <person name="Barrasa J.M."/>
            <person name="Sanchez-Garcia M."/>
            <person name="Camarero S."/>
            <person name="Miyauchi S."/>
            <person name="Serrano A."/>
            <person name="Linde D."/>
            <person name="Babiker R."/>
            <person name="Drula E."/>
            <person name="Ayuso-Fernandez I."/>
            <person name="Pacheco R."/>
            <person name="Padilla G."/>
            <person name="Ferreira P."/>
            <person name="Barriuso J."/>
            <person name="Kellner H."/>
            <person name="Castanera R."/>
            <person name="Alfaro M."/>
            <person name="Ramirez L."/>
            <person name="Pisabarro A.G."/>
            <person name="Kuo A."/>
            <person name="Tritt A."/>
            <person name="Lipzen A."/>
            <person name="He G."/>
            <person name="Yan M."/>
            <person name="Ng V."/>
            <person name="Cullen D."/>
            <person name="Martin F."/>
            <person name="Rosso M.-N."/>
            <person name="Henrissat B."/>
            <person name="Hibbett D."/>
            <person name="Martinez A.T."/>
            <person name="Grigoriev I.V."/>
        </authorList>
    </citation>
    <scope>NUCLEOTIDE SEQUENCE</scope>
    <source>
        <strain evidence="1">CBS 506.95</strain>
    </source>
</reference>
<evidence type="ECO:0000313" key="2">
    <source>
        <dbReference type="Proteomes" id="UP000807306"/>
    </source>
</evidence>
<dbReference type="PANTHER" id="PTHR46177">
    <property type="entry name" value="INTEGRASE CATALYTIC DOMAIN-CONTAINING PROTEIN"/>
    <property type="match status" value="1"/>
</dbReference>
<dbReference type="AlphaFoldDB" id="A0A9P6E6S4"/>
<evidence type="ECO:0000313" key="1">
    <source>
        <dbReference type="EMBL" id="KAF9523530.1"/>
    </source>
</evidence>
<keyword evidence="2" id="KW-1185">Reference proteome</keyword>
<dbReference type="Proteomes" id="UP000807306">
    <property type="component" value="Unassembled WGS sequence"/>
</dbReference>
<protein>
    <submittedName>
        <fullName evidence="1">Uncharacterized protein</fullName>
    </submittedName>
</protein>
<name>A0A9P6E6S4_9AGAR</name>
<accession>A0A9P6E6S4</accession>
<gene>
    <name evidence="1" type="ORF">CPB83DRAFT_775298</name>
</gene>
<dbReference type="PANTHER" id="PTHR46177:SF1">
    <property type="entry name" value="INTEGRASE CATALYTIC DOMAIN-CONTAINING PROTEIN"/>
    <property type="match status" value="1"/>
</dbReference>
<dbReference type="OrthoDB" id="6017046at2759"/>
<sequence length="411" mass="46192">MSNNNPSGVNGYGQKNYPSDDVLSAALHQYAKEQLIVEDCLRRLSVEHGLGLIIKKSKLAQLNKKFNVPNVRNHKPPPDVATQAILEKVAQDTSQSNGVGTLKTLLANNRISLPRQVDLICSVLRDFAPEGLSRRFPGANCIRRSALVAIGPNHQHHADGHEKLNAQGLKMGGVGLNIYGIKDQWSSYLLHLVVVSNNRLETTIGQVYLDCVEKHKFIPITFVYPQGLLMTGVLYAFQNGLCEAYAADISQESPLVLQMKSIHNTPIKGLWHWFLQTFGFNIKEEIQSGYADGIYKPNNPLHKELFNWLWPQILQIQLDCFVQFWNNYRIRVQKDKPNMSGSTPYNGFVAPQYPAQDCKIMVDQPVIDALRGQIAVTRHEAMRWVDEDFAEEALTAFESIGSPDFRNVQTG</sequence>
<proteinExistence type="predicted"/>
<comment type="caution">
    <text evidence="1">The sequence shown here is derived from an EMBL/GenBank/DDBJ whole genome shotgun (WGS) entry which is preliminary data.</text>
</comment>